<evidence type="ECO:0000313" key="2">
    <source>
        <dbReference type="EMBL" id="CAE6497070.1"/>
    </source>
</evidence>
<dbReference type="AlphaFoldDB" id="A0A812F4M3"/>
<dbReference type="Proteomes" id="UP000655759">
    <property type="component" value="Unassembled WGS sequence"/>
</dbReference>
<gene>
    <name evidence="2" type="ORF">NUZ5A_50627</name>
</gene>
<evidence type="ECO:0008006" key="4">
    <source>
        <dbReference type="Google" id="ProtNLM"/>
    </source>
</evidence>
<proteinExistence type="predicted"/>
<dbReference type="RefSeq" id="WP_205099710.1">
    <property type="nucleotide sequence ID" value="NZ_CAJNAQ010000005.1"/>
</dbReference>
<feature type="transmembrane region" description="Helical" evidence="1">
    <location>
        <begin position="268"/>
        <end position="301"/>
    </location>
</feature>
<evidence type="ECO:0000256" key="1">
    <source>
        <dbReference type="SAM" id="Phobius"/>
    </source>
</evidence>
<dbReference type="Gene3D" id="2.60.40.10">
    <property type="entry name" value="Immunoglobulins"/>
    <property type="match status" value="1"/>
</dbReference>
<keyword evidence="1" id="KW-0812">Transmembrane</keyword>
<protein>
    <recommendedName>
        <fullName evidence="4">CARDB domain-containing protein</fullName>
    </recommendedName>
</protein>
<dbReference type="PANTHER" id="PTHR35902:SF3">
    <property type="entry name" value="NPCBM-ASSOCIATED, NEW3 DOMAIN OF ALPHA-GALACTOSIDASE"/>
    <property type="match status" value="1"/>
</dbReference>
<dbReference type="EMBL" id="CAJNAQ010000005">
    <property type="protein sequence ID" value="CAE6497070.1"/>
    <property type="molecule type" value="Genomic_DNA"/>
</dbReference>
<reference evidence="2" key="1">
    <citation type="submission" date="2021-02" db="EMBL/GenBank/DDBJ databases">
        <authorList>
            <person name="Han P."/>
        </authorList>
    </citation>
    <scope>NUCLEOTIDE SEQUENCE</scope>
    <source>
        <strain evidence="2">Candidatus Nitrosotenuis uzonensis 5A</strain>
    </source>
</reference>
<evidence type="ECO:0000313" key="3">
    <source>
        <dbReference type="Proteomes" id="UP000655759"/>
    </source>
</evidence>
<organism evidence="2 3">
    <name type="scientific">Candidatus Nitrosotenuis uzonensis</name>
    <dbReference type="NCBI Taxonomy" id="1407055"/>
    <lineage>
        <taxon>Archaea</taxon>
        <taxon>Nitrososphaerota</taxon>
        <taxon>Candidatus Nitrosotenuis</taxon>
    </lineage>
</organism>
<keyword evidence="1" id="KW-1133">Transmembrane helix</keyword>
<name>A0A812F4M3_9ARCH</name>
<dbReference type="InterPro" id="IPR013783">
    <property type="entry name" value="Ig-like_fold"/>
</dbReference>
<comment type="caution">
    <text evidence="2">The sequence shown here is derived from an EMBL/GenBank/DDBJ whole genome shotgun (WGS) entry which is preliminary data.</text>
</comment>
<accession>A0A812F4M3</accession>
<sequence length="313" mass="34703">MKKILLMLTLMALPAIIQATEGATIKHTMDGAMDISMSYPDTVMSGRDFELTVFVQNNGWEDKQDIKFVITSQDESILIKNNTVSIERLSKGSSYGSTIKFTVASDAKPGTHYLNMLYSQVLLSNNETPTPLNSKNIAIPIEIRNEPKIQINTIVPSAIFPNAEFPFDVNILSSDIDLRDVTVKIIAPDDVTFRGQSTHTFSFISRGESLQIHSQIITEDVEITSEHKVPFEVVISYTDDVGKEKTTSKTVSLLLRPRTLMEFTTDGGVWIGGFFLAPYVSIGTLVGIPAGTLFSILVHRLQKKKSGKKRKTK</sequence>
<keyword evidence="1" id="KW-0472">Membrane</keyword>
<dbReference type="PANTHER" id="PTHR35902">
    <property type="entry name" value="S-LAYER DOMAIN-LIKE PROTEIN-RELATED"/>
    <property type="match status" value="1"/>
</dbReference>